<dbReference type="EC" id="3.6.1.9" evidence="4"/>
<dbReference type="InterPro" id="IPR003697">
    <property type="entry name" value="Maf-like"/>
</dbReference>
<dbReference type="GO" id="GO:0005737">
    <property type="term" value="C:cytoplasm"/>
    <property type="evidence" value="ECO:0007669"/>
    <property type="project" value="UniProtKB-SubCell"/>
</dbReference>
<evidence type="ECO:0000256" key="4">
    <source>
        <dbReference type="HAMAP-Rule" id="MF_00528"/>
    </source>
</evidence>
<dbReference type="Proteomes" id="UP000597459">
    <property type="component" value="Unassembled WGS sequence"/>
</dbReference>
<accession>A0A967B6U1</accession>
<dbReference type="GO" id="GO:0047429">
    <property type="term" value="F:nucleoside triphosphate diphosphatase activity"/>
    <property type="evidence" value="ECO:0007669"/>
    <property type="project" value="UniProtKB-EC"/>
</dbReference>
<reference evidence="5" key="1">
    <citation type="submission" date="2019-11" db="EMBL/GenBank/DDBJ databases">
        <title>Description of new Acetobacter species.</title>
        <authorList>
            <person name="Cleenwerck I."/>
            <person name="Sombolestani A.S."/>
        </authorList>
    </citation>
    <scope>NUCLEOTIDE SEQUENCE</scope>
    <source>
        <strain evidence="5">LMG 1626</strain>
    </source>
</reference>
<comment type="catalytic activity">
    <reaction evidence="4">
        <text>a ribonucleoside 5'-triphosphate + H2O = a ribonucleoside 5'-phosphate + diphosphate + H(+)</text>
        <dbReference type="Rhea" id="RHEA:23996"/>
        <dbReference type="ChEBI" id="CHEBI:15377"/>
        <dbReference type="ChEBI" id="CHEBI:15378"/>
        <dbReference type="ChEBI" id="CHEBI:33019"/>
        <dbReference type="ChEBI" id="CHEBI:58043"/>
        <dbReference type="ChEBI" id="CHEBI:61557"/>
        <dbReference type="EC" id="3.6.1.9"/>
    </reaction>
</comment>
<proteinExistence type="inferred from homology"/>
<gene>
    <name evidence="5" type="ORF">GOB87_13390</name>
</gene>
<protein>
    <recommendedName>
        <fullName evidence="4">Nucleoside triphosphate pyrophosphatase</fullName>
        <ecNumber evidence="4">3.6.1.9</ecNumber>
    </recommendedName>
    <alternativeName>
        <fullName evidence="4">Nucleotide pyrophosphatase</fullName>
        <shortName evidence="4">Nucleotide PPase</shortName>
    </alternativeName>
</protein>
<organism evidence="5 6">
    <name type="scientific">Acetobacter estunensis</name>
    <dbReference type="NCBI Taxonomy" id="104097"/>
    <lineage>
        <taxon>Bacteria</taxon>
        <taxon>Pseudomonadati</taxon>
        <taxon>Pseudomonadota</taxon>
        <taxon>Alphaproteobacteria</taxon>
        <taxon>Acetobacterales</taxon>
        <taxon>Acetobacteraceae</taxon>
        <taxon>Acetobacter</taxon>
    </lineage>
</organism>
<dbReference type="AlphaFoldDB" id="A0A967B6U1"/>
<comment type="caution">
    <text evidence="4">Lacks conserved residue(s) required for the propagation of feature annotation.</text>
</comment>
<dbReference type="PANTHER" id="PTHR43213">
    <property type="entry name" value="BIFUNCTIONAL DTTP/UTP PYROPHOSPHATASE/METHYLTRANSFERASE PROTEIN-RELATED"/>
    <property type="match status" value="1"/>
</dbReference>
<dbReference type="Gene3D" id="3.90.950.10">
    <property type="match status" value="1"/>
</dbReference>
<dbReference type="GO" id="GO:0009117">
    <property type="term" value="P:nucleotide metabolic process"/>
    <property type="evidence" value="ECO:0007669"/>
    <property type="project" value="UniProtKB-KW"/>
</dbReference>
<keyword evidence="2 4" id="KW-0378">Hydrolase</keyword>
<dbReference type="PIRSF" id="PIRSF006305">
    <property type="entry name" value="Maf"/>
    <property type="match status" value="1"/>
</dbReference>
<dbReference type="EMBL" id="WOTH01000038">
    <property type="protein sequence ID" value="NHO54927.1"/>
    <property type="molecule type" value="Genomic_DNA"/>
</dbReference>
<keyword evidence="6" id="KW-1185">Reference proteome</keyword>
<evidence type="ECO:0000256" key="2">
    <source>
        <dbReference type="ARBA" id="ARBA00022801"/>
    </source>
</evidence>
<dbReference type="CDD" id="cd00555">
    <property type="entry name" value="Maf"/>
    <property type="match status" value="1"/>
</dbReference>
<keyword evidence="4" id="KW-0963">Cytoplasm</keyword>
<comment type="caution">
    <text evidence="5">The sequence shown here is derived from an EMBL/GenBank/DDBJ whole genome shotgun (WGS) entry which is preliminary data.</text>
</comment>
<sequence length="197" mass="21121">MRLILASGSVARQALLKASGLPFAVCPAQVEEGPVRDHGKASRQSAQTVALELAQAKALAVSGDHPGALVIGADQMLSCDGVWFEKPLTYAAARGQLVALRGRTHHLHSAVVLCRDGHILWRHVSTPTLTMRHFSDAVMETCLAADGGACLHCVGSYRLEGPGIQFFERIEGTHDALLGLPMLPLLAALRDMEMLRK</sequence>
<evidence type="ECO:0000313" key="5">
    <source>
        <dbReference type="EMBL" id="NHO54927.1"/>
    </source>
</evidence>
<comment type="cofactor">
    <cofactor evidence="1 4">
        <name>a divalent metal cation</name>
        <dbReference type="ChEBI" id="CHEBI:60240"/>
    </cofactor>
</comment>
<dbReference type="HAMAP" id="MF_00528">
    <property type="entry name" value="Maf"/>
    <property type="match status" value="1"/>
</dbReference>
<dbReference type="Pfam" id="PF02545">
    <property type="entry name" value="Maf"/>
    <property type="match status" value="1"/>
</dbReference>
<comment type="similarity">
    <text evidence="4">Belongs to the Maf family.</text>
</comment>
<feature type="active site" description="Proton acceptor" evidence="4">
    <location>
        <position position="74"/>
    </location>
</feature>
<evidence type="ECO:0000256" key="1">
    <source>
        <dbReference type="ARBA" id="ARBA00001968"/>
    </source>
</evidence>
<name>A0A967B6U1_9PROT</name>
<keyword evidence="3 4" id="KW-0546">Nucleotide metabolism</keyword>
<comment type="function">
    <text evidence="4">Nucleoside triphosphate pyrophosphatase. May have a dual role in cell division arrest and in preventing the incorporation of modified nucleotides into cellular nucleic acids.</text>
</comment>
<dbReference type="PANTHER" id="PTHR43213:SF5">
    <property type="entry name" value="BIFUNCTIONAL DTTP_UTP PYROPHOSPHATASE_METHYLTRANSFERASE PROTEIN-RELATED"/>
    <property type="match status" value="1"/>
</dbReference>
<comment type="subcellular location">
    <subcellularLocation>
        <location evidence="4">Cytoplasm</location>
    </subcellularLocation>
</comment>
<comment type="catalytic activity">
    <reaction evidence="4">
        <text>a 2'-deoxyribonucleoside 5'-triphosphate + H2O = a 2'-deoxyribonucleoside 5'-phosphate + diphosphate + H(+)</text>
        <dbReference type="Rhea" id="RHEA:44644"/>
        <dbReference type="ChEBI" id="CHEBI:15377"/>
        <dbReference type="ChEBI" id="CHEBI:15378"/>
        <dbReference type="ChEBI" id="CHEBI:33019"/>
        <dbReference type="ChEBI" id="CHEBI:61560"/>
        <dbReference type="ChEBI" id="CHEBI:65317"/>
        <dbReference type="EC" id="3.6.1.9"/>
    </reaction>
</comment>
<evidence type="ECO:0000313" key="6">
    <source>
        <dbReference type="Proteomes" id="UP000597459"/>
    </source>
</evidence>
<dbReference type="SUPFAM" id="SSF52972">
    <property type="entry name" value="ITPase-like"/>
    <property type="match status" value="1"/>
</dbReference>
<evidence type="ECO:0000256" key="3">
    <source>
        <dbReference type="ARBA" id="ARBA00023080"/>
    </source>
</evidence>
<dbReference type="InterPro" id="IPR029001">
    <property type="entry name" value="ITPase-like_fam"/>
</dbReference>